<comment type="cofactor">
    <cofactor evidence="8">
        <name>Zn(2+)</name>
        <dbReference type="ChEBI" id="CHEBI:29105"/>
    </cofactor>
    <text evidence="8">Binds 1 zinc ion per subunit.</text>
</comment>
<dbReference type="EC" id="4.2.1.1" evidence="2"/>
<name>A0A4Q7UX71_PSEST</name>
<dbReference type="Pfam" id="PF00484">
    <property type="entry name" value="Pro_CA"/>
    <property type="match status" value="1"/>
</dbReference>
<comment type="caution">
    <text evidence="9">The sequence shown here is derived from an EMBL/GenBank/DDBJ whole genome shotgun (WGS) entry which is preliminary data.</text>
</comment>
<comment type="similarity">
    <text evidence="1">Belongs to the beta-class carbonic anhydrase family.</text>
</comment>
<comment type="function">
    <text evidence="6">Catalyzes the reversible hydration of carbon dioxide to form bicarbonate.</text>
</comment>
<dbReference type="SMART" id="SM00947">
    <property type="entry name" value="Pro_CA"/>
    <property type="match status" value="1"/>
</dbReference>
<comment type="catalytic activity">
    <reaction evidence="7">
        <text>hydrogencarbonate + H(+) = CO2 + H2O</text>
        <dbReference type="Rhea" id="RHEA:10748"/>
        <dbReference type="ChEBI" id="CHEBI:15377"/>
        <dbReference type="ChEBI" id="CHEBI:15378"/>
        <dbReference type="ChEBI" id="CHEBI:16526"/>
        <dbReference type="ChEBI" id="CHEBI:17544"/>
        <dbReference type="EC" id="4.2.1.1"/>
    </reaction>
</comment>
<keyword evidence="10" id="KW-1185">Reference proteome</keyword>
<dbReference type="GO" id="GO:0004089">
    <property type="term" value="F:carbonate dehydratase activity"/>
    <property type="evidence" value="ECO:0007669"/>
    <property type="project" value="UniProtKB-EC"/>
</dbReference>
<evidence type="ECO:0000313" key="9">
    <source>
        <dbReference type="EMBL" id="RZT85628.1"/>
    </source>
</evidence>
<dbReference type="Proteomes" id="UP000291591">
    <property type="component" value="Unassembled WGS sequence"/>
</dbReference>
<evidence type="ECO:0000256" key="2">
    <source>
        <dbReference type="ARBA" id="ARBA00012925"/>
    </source>
</evidence>
<evidence type="ECO:0000256" key="8">
    <source>
        <dbReference type="PIRSR" id="PIRSR601765-1"/>
    </source>
</evidence>
<dbReference type="PANTHER" id="PTHR11002:SF76">
    <property type="entry name" value="CARBONIC ANHYDRASE"/>
    <property type="match status" value="1"/>
</dbReference>
<gene>
    <name evidence="9" type="ORF">EV383_2504</name>
</gene>
<evidence type="ECO:0000256" key="1">
    <source>
        <dbReference type="ARBA" id="ARBA00006217"/>
    </source>
</evidence>
<dbReference type="PROSITE" id="PS51257">
    <property type="entry name" value="PROKAR_LIPOPROTEIN"/>
    <property type="match status" value="1"/>
</dbReference>
<feature type="binding site" evidence="8">
    <location>
        <position position="98"/>
    </location>
    <ligand>
        <name>Zn(2+)</name>
        <dbReference type="ChEBI" id="CHEBI:29105"/>
    </ligand>
</feature>
<evidence type="ECO:0000256" key="5">
    <source>
        <dbReference type="ARBA" id="ARBA00023239"/>
    </source>
</evidence>
<reference evidence="9 10" key="1">
    <citation type="submission" date="2019-02" db="EMBL/GenBank/DDBJ databases">
        <title>Sequencing the genomes of 1000 actinobacteria strains.</title>
        <authorList>
            <person name="Klenk H.-P."/>
        </authorList>
    </citation>
    <scope>NUCLEOTIDE SEQUENCE [LARGE SCALE GENOMIC DNA]</scope>
    <source>
        <strain evidence="9 10">DSM 45779</strain>
    </source>
</reference>
<evidence type="ECO:0000256" key="7">
    <source>
        <dbReference type="ARBA" id="ARBA00048348"/>
    </source>
</evidence>
<dbReference type="InterPro" id="IPR036874">
    <property type="entry name" value="Carbonic_anhydrase_sf"/>
</dbReference>
<dbReference type="SUPFAM" id="SSF53056">
    <property type="entry name" value="beta-carbonic anhydrase, cab"/>
    <property type="match status" value="1"/>
</dbReference>
<keyword evidence="3 8" id="KW-0479">Metal-binding</keyword>
<feature type="binding site" evidence="8">
    <location>
        <position position="39"/>
    </location>
    <ligand>
        <name>Zn(2+)</name>
        <dbReference type="ChEBI" id="CHEBI:29105"/>
    </ligand>
</feature>
<dbReference type="OrthoDB" id="9771198at2"/>
<dbReference type="InterPro" id="IPR001765">
    <property type="entry name" value="Carbonic_anhydrase"/>
</dbReference>
<dbReference type="EMBL" id="SHKL01000001">
    <property type="protein sequence ID" value="RZT85628.1"/>
    <property type="molecule type" value="Genomic_DNA"/>
</dbReference>
<evidence type="ECO:0000256" key="4">
    <source>
        <dbReference type="ARBA" id="ARBA00022833"/>
    </source>
</evidence>
<evidence type="ECO:0000313" key="10">
    <source>
        <dbReference type="Proteomes" id="UP000291591"/>
    </source>
</evidence>
<feature type="binding site" evidence="8">
    <location>
        <position position="101"/>
    </location>
    <ligand>
        <name>Zn(2+)</name>
        <dbReference type="ChEBI" id="CHEBI:29105"/>
    </ligand>
</feature>
<proteinExistence type="inferred from homology"/>
<keyword evidence="4 8" id="KW-0862">Zinc</keyword>
<protein>
    <recommendedName>
        <fullName evidence="2">carbonic anhydrase</fullName>
        <ecNumber evidence="2">4.2.1.1</ecNumber>
    </recommendedName>
</protein>
<feature type="binding site" evidence="8">
    <location>
        <position position="41"/>
    </location>
    <ligand>
        <name>Zn(2+)</name>
        <dbReference type="ChEBI" id="CHEBI:29105"/>
    </ligand>
</feature>
<dbReference type="Gene3D" id="3.40.1050.10">
    <property type="entry name" value="Carbonic anhydrase"/>
    <property type="match status" value="1"/>
</dbReference>
<sequence>MNPGRIGPPGRPRSGLTGFGLVSSCGIGSARPRLLVIACDDAQVALSRVAEVESPEMFELRTVRGRVPWFTGQPTGAAAVIDYVVAELQVSRIIVLGHVPCGHNPGGLRSVANVKSFAGARARSGDTRTRGAAESRAAQSHVVRQVCALRGYPVVRDAIVDRGVKVDAWLHDATSGSLQAYAPSTRTFVSL</sequence>
<dbReference type="AlphaFoldDB" id="A0A4Q7UX71"/>
<evidence type="ECO:0000256" key="3">
    <source>
        <dbReference type="ARBA" id="ARBA00022723"/>
    </source>
</evidence>
<organism evidence="9 10">
    <name type="scientific">Pseudonocardia sediminis</name>
    <dbReference type="NCBI Taxonomy" id="1397368"/>
    <lineage>
        <taxon>Bacteria</taxon>
        <taxon>Bacillati</taxon>
        <taxon>Actinomycetota</taxon>
        <taxon>Actinomycetes</taxon>
        <taxon>Pseudonocardiales</taxon>
        <taxon>Pseudonocardiaceae</taxon>
        <taxon>Pseudonocardia</taxon>
    </lineage>
</organism>
<keyword evidence="5" id="KW-0456">Lyase</keyword>
<accession>A0A4Q7UX71</accession>
<evidence type="ECO:0000256" key="6">
    <source>
        <dbReference type="ARBA" id="ARBA00024993"/>
    </source>
</evidence>
<dbReference type="PANTHER" id="PTHR11002">
    <property type="entry name" value="CARBONIC ANHYDRASE"/>
    <property type="match status" value="1"/>
</dbReference>
<dbReference type="GO" id="GO:0008270">
    <property type="term" value="F:zinc ion binding"/>
    <property type="evidence" value="ECO:0007669"/>
    <property type="project" value="InterPro"/>
</dbReference>